<keyword evidence="3" id="KW-1185">Reference proteome</keyword>
<protein>
    <submittedName>
        <fullName evidence="2">11674_t:CDS:1</fullName>
    </submittedName>
</protein>
<feature type="non-terminal residue" evidence="2">
    <location>
        <position position="1"/>
    </location>
</feature>
<dbReference type="AlphaFoldDB" id="A0A9N9H402"/>
<proteinExistence type="predicted"/>
<dbReference type="Proteomes" id="UP000789739">
    <property type="component" value="Unassembled WGS sequence"/>
</dbReference>
<sequence>DTIDKRLTCQEFRLDPVIILLMLLCLNCAAQFLATVLLLLAGDGEICHAKASGETHIKAMQYADLAKAEALAETEKLKLNSIILKKKK</sequence>
<comment type="caution">
    <text evidence="2">The sequence shown here is derived from an EMBL/GenBank/DDBJ whole genome shotgun (WGS) entry which is preliminary data.</text>
</comment>
<dbReference type="EMBL" id="CAJVPI010003282">
    <property type="protein sequence ID" value="CAG8656624.1"/>
    <property type="molecule type" value="Genomic_DNA"/>
</dbReference>
<feature type="transmembrane region" description="Helical" evidence="1">
    <location>
        <begin position="17"/>
        <end position="40"/>
    </location>
</feature>
<name>A0A9N9H402_9GLOM</name>
<evidence type="ECO:0000313" key="2">
    <source>
        <dbReference type="EMBL" id="CAG8656624.1"/>
    </source>
</evidence>
<keyword evidence="1" id="KW-0812">Transmembrane</keyword>
<reference evidence="2" key="1">
    <citation type="submission" date="2021-06" db="EMBL/GenBank/DDBJ databases">
        <authorList>
            <person name="Kallberg Y."/>
            <person name="Tangrot J."/>
            <person name="Rosling A."/>
        </authorList>
    </citation>
    <scope>NUCLEOTIDE SEQUENCE</scope>
    <source>
        <strain evidence="2">BR232B</strain>
    </source>
</reference>
<organism evidence="2 3">
    <name type="scientific">Paraglomus brasilianum</name>
    <dbReference type="NCBI Taxonomy" id="144538"/>
    <lineage>
        <taxon>Eukaryota</taxon>
        <taxon>Fungi</taxon>
        <taxon>Fungi incertae sedis</taxon>
        <taxon>Mucoromycota</taxon>
        <taxon>Glomeromycotina</taxon>
        <taxon>Glomeromycetes</taxon>
        <taxon>Paraglomerales</taxon>
        <taxon>Paraglomeraceae</taxon>
        <taxon>Paraglomus</taxon>
    </lineage>
</organism>
<accession>A0A9N9H402</accession>
<gene>
    <name evidence="2" type="ORF">PBRASI_LOCUS10554</name>
</gene>
<keyword evidence="1" id="KW-1133">Transmembrane helix</keyword>
<keyword evidence="1" id="KW-0472">Membrane</keyword>
<evidence type="ECO:0000256" key="1">
    <source>
        <dbReference type="SAM" id="Phobius"/>
    </source>
</evidence>
<evidence type="ECO:0000313" key="3">
    <source>
        <dbReference type="Proteomes" id="UP000789739"/>
    </source>
</evidence>